<dbReference type="InParanoid" id="A2FDD2"/>
<feature type="binding site" evidence="7">
    <location>
        <position position="149"/>
    </location>
    <ligand>
        <name>ATP</name>
        <dbReference type="ChEBI" id="CHEBI:30616"/>
    </ligand>
</feature>
<dbReference type="eggNOG" id="KOG0598">
    <property type="taxonomic scope" value="Eukaryota"/>
</dbReference>
<evidence type="ECO:0000256" key="6">
    <source>
        <dbReference type="ARBA" id="ARBA00022840"/>
    </source>
</evidence>
<dbReference type="PROSITE" id="PS50011">
    <property type="entry name" value="PROTEIN_KINASE_DOM"/>
    <property type="match status" value="1"/>
</dbReference>
<evidence type="ECO:0000256" key="8">
    <source>
        <dbReference type="RuleBase" id="RU000304"/>
    </source>
</evidence>
<dbReference type="InterPro" id="IPR011009">
    <property type="entry name" value="Kinase-like_dom_sf"/>
</dbReference>
<dbReference type="InterPro" id="IPR045270">
    <property type="entry name" value="STKc_AGC"/>
</dbReference>
<accession>A2FDD2</accession>
<dbReference type="InterPro" id="IPR008271">
    <property type="entry name" value="Ser/Thr_kinase_AS"/>
</dbReference>
<name>A2FDD2_TRIV3</name>
<gene>
    <name evidence="11" type="ORF">TVAG_086220</name>
</gene>
<dbReference type="Gene3D" id="3.30.200.20">
    <property type="entry name" value="Phosphorylase Kinase, domain 1"/>
    <property type="match status" value="1"/>
</dbReference>
<dbReference type="InterPro" id="IPR000961">
    <property type="entry name" value="AGC-kinase_C"/>
</dbReference>
<keyword evidence="4 7" id="KW-0547">Nucleotide-binding</keyword>
<dbReference type="SUPFAM" id="SSF50729">
    <property type="entry name" value="PH domain-like"/>
    <property type="match status" value="1"/>
</dbReference>
<dbReference type="SMART" id="SM00220">
    <property type="entry name" value="S_TKc"/>
    <property type="match status" value="1"/>
</dbReference>
<dbReference type="GO" id="GO:0004674">
    <property type="term" value="F:protein serine/threonine kinase activity"/>
    <property type="evidence" value="ECO:0000318"/>
    <property type="project" value="GO_Central"/>
</dbReference>
<keyword evidence="6 7" id="KW-0067">ATP-binding</keyword>
<dbReference type="AlphaFoldDB" id="A2FDD2"/>
<comment type="similarity">
    <text evidence="8">Belongs to the protein kinase superfamily.</text>
</comment>
<dbReference type="PANTHER" id="PTHR24351">
    <property type="entry name" value="RIBOSOMAL PROTEIN S6 KINASE"/>
    <property type="match status" value="1"/>
</dbReference>
<evidence type="ECO:0000259" key="10">
    <source>
        <dbReference type="PROSITE" id="PS51285"/>
    </source>
</evidence>
<dbReference type="PROSITE" id="PS00108">
    <property type="entry name" value="PROTEIN_KINASE_ST"/>
    <property type="match status" value="1"/>
</dbReference>
<evidence type="ECO:0000256" key="3">
    <source>
        <dbReference type="ARBA" id="ARBA00022679"/>
    </source>
</evidence>
<dbReference type="FunFam" id="3.30.200.20:FF:000771">
    <property type="entry name" value="AGC family protein kinase"/>
    <property type="match status" value="1"/>
</dbReference>
<dbReference type="SMR" id="A2FDD2"/>
<protein>
    <submittedName>
        <fullName evidence="11">AGC family protein kinase</fullName>
    </submittedName>
</protein>
<dbReference type="SUPFAM" id="SSF56112">
    <property type="entry name" value="Protein kinase-like (PK-like)"/>
    <property type="match status" value="1"/>
</dbReference>
<evidence type="ECO:0000313" key="12">
    <source>
        <dbReference type="Proteomes" id="UP000001542"/>
    </source>
</evidence>
<dbReference type="InterPro" id="IPR000719">
    <property type="entry name" value="Prot_kinase_dom"/>
</dbReference>
<reference evidence="11" key="1">
    <citation type="submission" date="2006-10" db="EMBL/GenBank/DDBJ databases">
        <authorList>
            <person name="Amadeo P."/>
            <person name="Zhao Q."/>
            <person name="Wortman J."/>
            <person name="Fraser-Liggett C."/>
            <person name="Carlton J."/>
        </authorList>
    </citation>
    <scope>NUCLEOTIDE SEQUENCE</scope>
    <source>
        <strain evidence="11">G3</strain>
    </source>
</reference>
<dbReference type="CDD" id="cd05123">
    <property type="entry name" value="STKc_AGC"/>
    <property type="match status" value="1"/>
</dbReference>
<dbReference type="VEuPathDB" id="TrichDB:TVAG_086220"/>
<dbReference type="RefSeq" id="XP_001310013.1">
    <property type="nucleotide sequence ID" value="XM_001310012.1"/>
</dbReference>
<evidence type="ECO:0000256" key="1">
    <source>
        <dbReference type="ARBA" id="ARBA00022527"/>
    </source>
</evidence>
<keyword evidence="1 8" id="KW-0723">Serine/threonine-protein kinase</keyword>
<proteinExistence type="inferred from homology"/>
<dbReference type="OrthoDB" id="63267at2759"/>
<dbReference type="PROSITE" id="PS51285">
    <property type="entry name" value="AGC_KINASE_CTER"/>
    <property type="match status" value="1"/>
</dbReference>
<keyword evidence="12" id="KW-1185">Reference proteome</keyword>
<dbReference type="InterPro" id="IPR017441">
    <property type="entry name" value="Protein_kinase_ATP_BS"/>
</dbReference>
<feature type="domain" description="AGC-kinase C-terminal" evidence="10">
    <location>
        <begin position="368"/>
        <end position="435"/>
    </location>
</feature>
<evidence type="ECO:0000256" key="7">
    <source>
        <dbReference type="PROSITE-ProRule" id="PRU10141"/>
    </source>
</evidence>
<evidence type="ECO:0000256" key="2">
    <source>
        <dbReference type="ARBA" id="ARBA00022553"/>
    </source>
</evidence>
<sequence>MSEDEHPIPTGSVTIQGSLKHKWPVLGIWDTNNYWLIGNKLYVSKTDKLEDYKEVIEITKDTNIILVDRKKNPHFIIENEKIGKYLLKSNAAEVYPWVFALRACLYTEHGYSMDQFRIISVLGRGFYGKVMLVEKLDTGKLYALKTVRKKKLIEMGQVDTIIAERNLLFSIPPHPFIISAEFAFQTPSKFYIGLEYAAGGELLHHLSNLPVVPIEDTKLYMAEVVLALQHLHTNHIVYRDLKPENVLLDKSGHVKLTDFGLCKEITEEGAKTFCGTAEYLAPEVVLRLGYGFKVDWWALGVLLYEILFAGTPFYDDNQAVLFDNIVNEEPNYPKFGHKAAIDLIKLLLQKEPENRPDFEQIKEHAFFKGIDWDKVLRKEVQPKNFRQVDELDPENFCSDFTNEPPLDSEALPASSAYRDIDGFSFGGSMNFDEPKE</sequence>
<dbReference type="VEuPathDB" id="TrichDB:TVAGG3_0525940"/>
<dbReference type="STRING" id="5722.A2FDD2"/>
<dbReference type="Pfam" id="PF00069">
    <property type="entry name" value="Pkinase"/>
    <property type="match status" value="1"/>
</dbReference>
<organism evidence="11 12">
    <name type="scientific">Trichomonas vaginalis (strain ATCC PRA-98 / G3)</name>
    <dbReference type="NCBI Taxonomy" id="412133"/>
    <lineage>
        <taxon>Eukaryota</taxon>
        <taxon>Metamonada</taxon>
        <taxon>Parabasalia</taxon>
        <taxon>Trichomonadida</taxon>
        <taxon>Trichomonadidae</taxon>
        <taxon>Trichomonas</taxon>
    </lineage>
</organism>
<feature type="domain" description="Protein kinase" evidence="9">
    <location>
        <begin position="116"/>
        <end position="367"/>
    </location>
</feature>
<keyword evidence="2" id="KW-0597">Phosphoprotein</keyword>
<evidence type="ECO:0000256" key="5">
    <source>
        <dbReference type="ARBA" id="ARBA00022777"/>
    </source>
</evidence>
<evidence type="ECO:0000259" key="9">
    <source>
        <dbReference type="PROSITE" id="PS50011"/>
    </source>
</evidence>
<dbReference type="Proteomes" id="UP000001542">
    <property type="component" value="Unassembled WGS sequence"/>
</dbReference>
<keyword evidence="5 11" id="KW-0418">Kinase</keyword>
<dbReference type="Gene3D" id="1.10.510.10">
    <property type="entry name" value="Transferase(Phosphotransferase) domain 1"/>
    <property type="match status" value="1"/>
</dbReference>
<dbReference type="EMBL" id="DS113730">
    <property type="protein sequence ID" value="EAX97083.1"/>
    <property type="molecule type" value="Genomic_DNA"/>
</dbReference>
<evidence type="ECO:0000313" key="11">
    <source>
        <dbReference type="EMBL" id="EAX97083.1"/>
    </source>
</evidence>
<dbReference type="GO" id="GO:0005524">
    <property type="term" value="F:ATP binding"/>
    <property type="evidence" value="ECO:0007669"/>
    <property type="project" value="UniProtKB-UniRule"/>
</dbReference>
<evidence type="ECO:0000256" key="4">
    <source>
        <dbReference type="ARBA" id="ARBA00022741"/>
    </source>
</evidence>
<dbReference type="GO" id="GO:0035556">
    <property type="term" value="P:intracellular signal transduction"/>
    <property type="evidence" value="ECO:0000318"/>
    <property type="project" value="GO_Central"/>
</dbReference>
<keyword evidence="3" id="KW-0808">Transferase</keyword>
<dbReference type="FunFam" id="1.10.510.10:FF:000008">
    <property type="entry name" value="Non-specific serine/threonine protein kinase"/>
    <property type="match status" value="1"/>
</dbReference>
<dbReference type="KEGG" id="tva:4754861"/>
<dbReference type="PROSITE" id="PS00107">
    <property type="entry name" value="PROTEIN_KINASE_ATP"/>
    <property type="match status" value="1"/>
</dbReference>
<reference evidence="11" key="2">
    <citation type="journal article" date="2007" name="Science">
        <title>Draft genome sequence of the sexually transmitted pathogen Trichomonas vaginalis.</title>
        <authorList>
            <person name="Carlton J.M."/>
            <person name="Hirt R.P."/>
            <person name="Silva J.C."/>
            <person name="Delcher A.L."/>
            <person name="Schatz M."/>
            <person name="Zhao Q."/>
            <person name="Wortman J.R."/>
            <person name="Bidwell S.L."/>
            <person name="Alsmark U.C.M."/>
            <person name="Besteiro S."/>
            <person name="Sicheritz-Ponten T."/>
            <person name="Noel C.J."/>
            <person name="Dacks J.B."/>
            <person name="Foster P.G."/>
            <person name="Simillion C."/>
            <person name="Van de Peer Y."/>
            <person name="Miranda-Saavedra D."/>
            <person name="Barton G.J."/>
            <person name="Westrop G.D."/>
            <person name="Mueller S."/>
            <person name="Dessi D."/>
            <person name="Fiori P.L."/>
            <person name="Ren Q."/>
            <person name="Paulsen I."/>
            <person name="Zhang H."/>
            <person name="Bastida-Corcuera F.D."/>
            <person name="Simoes-Barbosa A."/>
            <person name="Brown M.T."/>
            <person name="Hayes R.D."/>
            <person name="Mukherjee M."/>
            <person name="Okumura C.Y."/>
            <person name="Schneider R."/>
            <person name="Smith A.J."/>
            <person name="Vanacova S."/>
            <person name="Villalvazo M."/>
            <person name="Haas B.J."/>
            <person name="Pertea M."/>
            <person name="Feldblyum T.V."/>
            <person name="Utterback T.R."/>
            <person name="Shu C.L."/>
            <person name="Osoegawa K."/>
            <person name="de Jong P.J."/>
            <person name="Hrdy I."/>
            <person name="Horvathova L."/>
            <person name="Zubacova Z."/>
            <person name="Dolezal P."/>
            <person name="Malik S.B."/>
            <person name="Logsdon J.M. Jr."/>
            <person name="Henze K."/>
            <person name="Gupta A."/>
            <person name="Wang C.C."/>
            <person name="Dunne R.L."/>
            <person name="Upcroft J.A."/>
            <person name="Upcroft P."/>
            <person name="White O."/>
            <person name="Salzberg S.L."/>
            <person name="Tang P."/>
            <person name="Chiu C.-H."/>
            <person name="Lee Y.-S."/>
            <person name="Embley T.M."/>
            <person name="Coombs G.H."/>
            <person name="Mottram J.C."/>
            <person name="Tachezy J."/>
            <person name="Fraser-Liggett C.M."/>
            <person name="Johnson P.J."/>
        </authorList>
    </citation>
    <scope>NUCLEOTIDE SEQUENCE [LARGE SCALE GENOMIC DNA]</scope>
    <source>
        <strain evidence="11">G3</strain>
    </source>
</reference>